<dbReference type="InterPro" id="IPR003339">
    <property type="entry name" value="ABC/ECF_trnsptr_transmembrane"/>
</dbReference>
<feature type="transmembrane region" description="Helical" evidence="6">
    <location>
        <begin position="62"/>
        <end position="82"/>
    </location>
</feature>
<dbReference type="AlphaFoldDB" id="A0A7C4EV02"/>
<accession>A0A7C4EV02</accession>
<feature type="transmembrane region" description="Helical" evidence="6">
    <location>
        <begin position="22"/>
        <end position="55"/>
    </location>
</feature>
<evidence type="ECO:0000256" key="2">
    <source>
        <dbReference type="ARBA" id="ARBA00022475"/>
    </source>
</evidence>
<evidence type="ECO:0000256" key="4">
    <source>
        <dbReference type="ARBA" id="ARBA00022989"/>
    </source>
</evidence>
<keyword evidence="4 6" id="KW-1133">Transmembrane helix</keyword>
<evidence type="ECO:0000256" key="1">
    <source>
        <dbReference type="ARBA" id="ARBA00004651"/>
    </source>
</evidence>
<name>A0A7C4EV02_9BACT</name>
<evidence type="ECO:0000256" key="6">
    <source>
        <dbReference type="SAM" id="Phobius"/>
    </source>
</evidence>
<comment type="subcellular location">
    <subcellularLocation>
        <location evidence="1">Cell membrane</location>
        <topology evidence="1">Multi-pass membrane protein</topology>
    </subcellularLocation>
</comment>
<gene>
    <name evidence="7" type="primary">cbiQ</name>
    <name evidence="7" type="ORF">ENV54_11515</name>
</gene>
<keyword evidence="5 6" id="KW-0472">Membrane</keyword>
<dbReference type="EMBL" id="DTGT01000375">
    <property type="protein sequence ID" value="HGH61911.1"/>
    <property type="molecule type" value="Genomic_DNA"/>
</dbReference>
<evidence type="ECO:0000313" key="7">
    <source>
        <dbReference type="EMBL" id="HGH61911.1"/>
    </source>
</evidence>
<evidence type="ECO:0000256" key="3">
    <source>
        <dbReference type="ARBA" id="ARBA00022692"/>
    </source>
</evidence>
<keyword evidence="2" id="KW-1003">Cell membrane</keyword>
<dbReference type="NCBIfam" id="TIGR02454">
    <property type="entry name" value="ECF_T_CbiQ"/>
    <property type="match status" value="1"/>
</dbReference>
<dbReference type="GO" id="GO:0043190">
    <property type="term" value="C:ATP-binding cassette (ABC) transporter complex"/>
    <property type="evidence" value="ECO:0007669"/>
    <property type="project" value="InterPro"/>
</dbReference>
<dbReference type="InterPro" id="IPR051611">
    <property type="entry name" value="ECF_transporter_component"/>
</dbReference>
<sequence length="247" mass="28193">MELEEFALGATWVHHLDPRIKIIVAVIFSVLVAVNDHLGASLLSLVLPVFLILAARLNLRAVLVRLAVVNAFLVFIWMFLPFTMGERTLYSLGPLSIHQEGLSQALLITVKSNSIVLMALALLSTSQIFTLVHALSHLGMPDKLVHLFFFCFRYIHVIHDEYHRLSNAMKMRGFRPRTNIHTYRSYAYLVGMLLIRSFDRSKRILNAMKCRGFKGRFYILHHYEMKRHDYALALSSAAFAAALLAIR</sequence>
<dbReference type="GO" id="GO:0006824">
    <property type="term" value="P:cobalt ion transport"/>
    <property type="evidence" value="ECO:0007669"/>
    <property type="project" value="InterPro"/>
</dbReference>
<evidence type="ECO:0000256" key="5">
    <source>
        <dbReference type="ARBA" id="ARBA00023136"/>
    </source>
</evidence>
<dbReference type="PANTHER" id="PTHR34857">
    <property type="entry name" value="SLL0384 PROTEIN"/>
    <property type="match status" value="1"/>
</dbReference>
<proteinExistence type="predicted"/>
<dbReference type="InterPro" id="IPR012809">
    <property type="entry name" value="ECF_CbiQ"/>
</dbReference>
<dbReference type="CDD" id="cd16914">
    <property type="entry name" value="EcfT"/>
    <property type="match status" value="1"/>
</dbReference>
<comment type="caution">
    <text evidence="7">The sequence shown here is derived from an EMBL/GenBank/DDBJ whole genome shotgun (WGS) entry which is preliminary data.</text>
</comment>
<reference evidence="7" key="1">
    <citation type="journal article" date="2020" name="mSystems">
        <title>Genome- and Community-Level Interaction Insights into Carbon Utilization and Element Cycling Functions of Hydrothermarchaeota in Hydrothermal Sediment.</title>
        <authorList>
            <person name="Zhou Z."/>
            <person name="Liu Y."/>
            <person name="Xu W."/>
            <person name="Pan J."/>
            <person name="Luo Z.H."/>
            <person name="Li M."/>
        </authorList>
    </citation>
    <scope>NUCLEOTIDE SEQUENCE [LARGE SCALE GENOMIC DNA]</scope>
    <source>
        <strain evidence="7">SpSt-769</strain>
    </source>
</reference>
<protein>
    <submittedName>
        <fullName evidence="7">Cobalt ECF transporter T component CbiQ</fullName>
    </submittedName>
</protein>
<dbReference type="Pfam" id="PF02361">
    <property type="entry name" value="CbiQ"/>
    <property type="match status" value="1"/>
</dbReference>
<keyword evidence="3 6" id="KW-0812">Transmembrane</keyword>
<dbReference type="PANTHER" id="PTHR34857:SF2">
    <property type="entry name" value="SLL0384 PROTEIN"/>
    <property type="match status" value="1"/>
</dbReference>
<organism evidence="7">
    <name type="scientific">Desulfomonile tiedjei</name>
    <dbReference type="NCBI Taxonomy" id="2358"/>
    <lineage>
        <taxon>Bacteria</taxon>
        <taxon>Pseudomonadati</taxon>
        <taxon>Thermodesulfobacteriota</taxon>
        <taxon>Desulfomonilia</taxon>
        <taxon>Desulfomonilales</taxon>
        <taxon>Desulfomonilaceae</taxon>
        <taxon>Desulfomonile</taxon>
    </lineage>
</organism>